<evidence type="ECO:0000256" key="1">
    <source>
        <dbReference type="ARBA" id="ARBA00023015"/>
    </source>
</evidence>
<feature type="domain" description="HTH araC/xylS-type" evidence="4">
    <location>
        <begin position="192"/>
        <end position="290"/>
    </location>
</feature>
<dbReference type="AlphaFoldDB" id="A0A1Y4L8U7"/>
<dbReference type="PROSITE" id="PS00041">
    <property type="entry name" value="HTH_ARAC_FAMILY_1"/>
    <property type="match status" value="1"/>
</dbReference>
<dbReference type="InterPro" id="IPR003313">
    <property type="entry name" value="AraC-bd"/>
</dbReference>
<gene>
    <name evidence="5" type="ORF">B5F17_06115</name>
</gene>
<comment type="caution">
    <text evidence="5">The sequence shown here is derived from an EMBL/GenBank/DDBJ whole genome shotgun (WGS) entry which is preliminary data.</text>
</comment>
<dbReference type="PROSITE" id="PS01124">
    <property type="entry name" value="HTH_ARAC_FAMILY_2"/>
    <property type="match status" value="1"/>
</dbReference>
<dbReference type="InterPro" id="IPR037923">
    <property type="entry name" value="HTH-like"/>
</dbReference>
<dbReference type="SUPFAM" id="SSF46689">
    <property type="entry name" value="Homeodomain-like"/>
    <property type="match status" value="2"/>
</dbReference>
<dbReference type="InterPro" id="IPR014710">
    <property type="entry name" value="RmlC-like_jellyroll"/>
</dbReference>
<dbReference type="RefSeq" id="WP_087371907.1">
    <property type="nucleotide sequence ID" value="NZ_NFKK01000005.1"/>
</dbReference>
<accession>A0A1Y4L8U7</accession>
<dbReference type="PANTHER" id="PTHR43280:SF28">
    <property type="entry name" value="HTH-TYPE TRANSCRIPTIONAL ACTIVATOR RHAS"/>
    <property type="match status" value="1"/>
</dbReference>
<reference evidence="6" key="1">
    <citation type="submission" date="2017-04" db="EMBL/GenBank/DDBJ databases">
        <title>Function of individual gut microbiota members based on whole genome sequencing of pure cultures obtained from chicken caecum.</title>
        <authorList>
            <person name="Medvecky M."/>
            <person name="Cejkova D."/>
            <person name="Polansky O."/>
            <person name="Karasova D."/>
            <person name="Kubasova T."/>
            <person name="Cizek A."/>
            <person name="Rychlik I."/>
        </authorList>
    </citation>
    <scope>NUCLEOTIDE SEQUENCE [LARGE SCALE GENOMIC DNA]</scope>
    <source>
        <strain evidence="6">An180</strain>
    </source>
</reference>
<dbReference type="SMART" id="SM00342">
    <property type="entry name" value="HTH_ARAC"/>
    <property type="match status" value="1"/>
</dbReference>
<dbReference type="InterPro" id="IPR018062">
    <property type="entry name" value="HTH_AraC-typ_CS"/>
</dbReference>
<dbReference type="GO" id="GO:0043565">
    <property type="term" value="F:sequence-specific DNA binding"/>
    <property type="evidence" value="ECO:0007669"/>
    <property type="project" value="InterPro"/>
</dbReference>
<dbReference type="InterPro" id="IPR009057">
    <property type="entry name" value="Homeodomain-like_sf"/>
</dbReference>
<proteinExistence type="predicted"/>
<dbReference type="Gene3D" id="2.60.120.10">
    <property type="entry name" value="Jelly Rolls"/>
    <property type="match status" value="1"/>
</dbReference>
<dbReference type="PANTHER" id="PTHR43280">
    <property type="entry name" value="ARAC-FAMILY TRANSCRIPTIONAL REGULATOR"/>
    <property type="match status" value="1"/>
</dbReference>
<evidence type="ECO:0000256" key="2">
    <source>
        <dbReference type="ARBA" id="ARBA00023125"/>
    </source>
</evidence>
<dbReference type="InterPro" id="IPR018060">
    <property type="entry name" value="HTH_AraC"/>
</dbReference>
<dbReference type="GO" id="GO:0003700">
    <property type="term" value="F:DNA-binding transcription factor activity"/>
    <property type="evidence" value="ECO:0007669"/>
    <property type="project" value="InterPro"/>
</dbReference>
<evidence type="ECO:0000313" key="6">
    <source>
        <dbReference type="Proteomes" id="UP000195897"/>
    </source>
</evidence>
<name>A0A1Y4L8U7_9FIRM</name>
<sequence length="309" mass="35135">MAQQHSLNVQCFVKKDFQSIFVGENDPRLLYVSEIRPDASAHPRVMHAHEDFVEIILICSGSSEYLIHDKKHYIQPGDLLVYNAGVVHDEISGPDMEIGSYCVAIGGLHMPGLKPNMLLPDNAGYVFSSGKSFDDLRILFEMMFRNLSLGEPRAEAFCNSLMHALLVKVLTVTDGGEATAEKPVEEPHILGRRIKEYIDRHYMEPITLQSMGEALHISPYYLSHVFKEMSGYSPVQYLLRRRIGEAQTLLITTDLSITRIAEMVGYDTQSYFNLQFTKNVGMPPNKYRQNYIVAQKEQTESSNKKRKKK</sequence>
<organism evidence="5 6">
    <name type="scientific">Butyricicoccus pullicaecorum</name>
    <dbReference type="NCBI Taxonomy" id="501571"/>
    <lineage>
        <taxon>Bacteria</taxon>
        <taxon>Bacillati</taxon>
        <taxon>Bacillota</taxon>
        <taxon>Clostridia</taxon>
        <taxon>Eubacteriales</taxon>
        <taxon>Butyricicoccaceae</taxon>
        <taxon>Butyricicoccus</taxon>
    </lineage>
</organism>
<dbReference type="EMBL" id="NFKK01000005">
    <property type="protein sequence ID" value="OUP53144.1"/>
    <property type="molecule type" value="Genomic_DNA"/>
</dbReference>
<evidence type="ECO:0000256" key="3">
    <source>
        <dbReference type="ARBA" id="ARBA00023163"/>
    </source>
</evidence>
<evidence type="ECO:0000313" key="5">
    <source>
        <dbReference type="EMBL" id="OUP53144.1"/>
    </source>
</evidence>
<dbReference type="Pfam" id="PF12833">
    <property type="entry name" value="HTH_18"/>
    <property type="match status" value="1"/>
</dbReference>
<keyword evidence="3" id="KW-0804">Transcription</keyword>
<dbReference type="InterPro" id="IPR020449">
    <property type="entry name" value="Tscrpt_reg_AraC-type_HTH"/>
</dbReference>
<dbReference type="Gene3D" id="1.10.10.60">
    <property type="entry name" value="Homeodomain-like"/>
    <property type="match status" value="2"/>
</dbReference>
<evidence type="ECO:0000259" key="4">
    <source>
        <dbReference type="PROSITE" id="PS01124"/>
    </source>
</evidence>
<keyword evidence="1" id="KW-0805">Transcription regulation</keyword>
<protein>
    <recommendedName>
        <fullName evidence="4">HTH araC/xylS-type domain-containing protein</fullName>
    </recommendedName>
</protein>
<dbReference type="SUPFAM" id="SSF51215">
    <property type="entry name" value="Regulatory protein AraC"/>
    <property type="match status" value="1"/>
</dbReference>
<keyword evidence="2" id="KW-0238">DNA-binding</keyword>
<dbReference type="Pfam" id="PF02311">
    <property type="entry name" value="AraC_binding"/>
    <property type="match status" value="1"/>
</dbReference>
<dbReference type="Proteomes" id="UP000195897">
    <property type="component" value="Unassembled WGS sequence"/>
</dbReference>
<dbReference type="PRINTS" id="PR00032">
    <property type="entry name" value="HTHARAC"/>
</dbReference>